<evidence type="ECO:0000313" key="4">
    <source>
        <dbReference type="EMBL" id="CAF1418951.1"/>
    </source>
</evidence>
<gene>
    <name evidence="1" type="ORF">BJG266_LOCUS24706</name>
    <name evidence="3" type="ORF">BJG266_LOCUS38298</name>
    <name evidence="5" type="ORF">IZO911_LOCUS42422</name>
    <name evidence="4" type="ORF">JYZ213_LOCUS38848</name>
    <name evidence="10" type="ORF">KXQ929_LOCUS30246</name>
    <name evidence="9" type="ORF">OKA104_LOCUS16015</name>
    <name evidence="8" type="ORF">OXD698_LOCUS12294</name>
    <name evidence="6" type="ORF">QVE165_LOCUS44069</name>
    <name evidence="7" type="ORF">QVE165_LOCUS55171</name>
    <name evidence="2" type="ORF">VCS650_LOCUS29963</name>
</gene>
<dbReference type="AlphaFoldDB" id="A0A815LV08"/>
<comment type="caution">
    <text evidence="3">The sequence shown here is derived from an EMBL/GenBank/DDBJ whole genome shotgun (WGS) entry which is preliminary data.</text>
</comment>
<proteinExistence type="predicted"/>
<evidence type="ECO:0000313" key="11">
    <source>
        <dbReference type="Proteomes" id="UP000663832"/>
    </source>
</evidence>
<dbReference type="Proteomes" id="UP000663844">
    <property type="component" value="Unassembled WGS sequence"/>
</dbReference>
<evidence type="ECO:0000313" key="1">
    <source>
        <dbReference type="EMBL" id="CAF1162254.1"/>
    </source>
</evidence>
<evidence type="ECO:0000313" key="7">
    <source>
        <dbReference type="EMBL" id="CAF1618056.1"/>
    </source>
</evidence>
<dbReference type="EMBL" id="CAJNOI010000179">
    <property type="protein sequence ID" value="CAF1162254.1"/>
    <property type="molecule type" value="Genomic_DNA"/>
</dbReference>
<dbReference type="EMBL" id="CAJOAZ010000713">
    <property type="protein sequence ID" value="CAF3701216.1"/>
    <property type="molecule type" value="Genomic_DNA"/>
</dbReference>
<accession>A0A815LV08</accession>
<dbReference type="EMBL" id="CAJNOE010001812">
    <property type="protein sequence ID" value="CAF1452026.1"/>
    <property type="molecule type" value="Genomic_DNA"/>
</dbReference>
<evidence type="ECO:0000313" key="10">
    <source>
        <dbReference type="EMBL" id="CAF4030341.1"/>
    </source>
</evidence>
<protein>
    <submittedName>
        <fullName evidence="3">Uncharacterized protein</fullName>
    </submittedName>
</protein>
<dbReference type="Proteomes" id="UP000663860">
    <property type="component" value="Unassembled WGS sequence"/>
</dbReference>
<dbReference type="Proteomes" id="UP000663891">
    <property type="component" value="Unassembled WGS sequence"/>
</dbReference>
<dbReference type="Proteomes" id="UP000663877">
    <property type="component" value="Unassembled WGS sequence"/>
</dbReference>
<evidence type="ECO:0000313" key="3">
    <source>
        <dbReference type="EMBL" id="CAF1412681.1"/>
    </source>
</evidence>
<keyword evidence="11" id="KW-1185">Reference proteome</keyword>
<organism evidence="3 12">
    <name type="scientific">Adineta steineri</name>
    <dbReference type="NCBI Taxonomy" id="433720"/>
    <lineage>
        <taxon>Eukaryota</taxon>
        <taxon>Metazoa</taxon>
        <taxon>Spiralia</taxon>
        <taxon>Gnathifera</taxon>
        <taxon>Rotifera</taxon>
        <taxon>Eurotatoria</taxon>
        <taxon>Bdelloidea</taxon>
        <taxon>Adinetida</taxon>
        <taxon>Adinetidae</taxon>
        <taxon>Adineta</taxon>
    </lineage>
</organism>
<reference evidence="3" key="1">
    <citation type="submission" date="2021-02" db="EMBL/GenBank/DDBJ databases">
        <authorList>
            <person name="Nowell W R."/>
        </authorList>
    </citation>
    <scope>NUCLEOTIDE SEQUENCE</scope>
</reference>
<dbReference type="Proteomes" id="UP000663868">
    <property type="component" value="Unassembled WGS sequence"/>
</dbReference>
<dbReference type="Proteomes" id="UP000663845">
    <property type="component" value="Unassembled WGS sequence"/>
</dbReference>
<evidence type="ECO:0000313" key="2">
    <source>
        <dbReference type="EMBL" id="CAF1280961.1"/>
    </source>
</evidence>
<dbReference type="EMBL" id="CAJOAY010000900">
    <property type="protein sequence ID" value="CAF3756871.1"/>
    <property type="molecule type" value="Genomic_DNA"/>
</dbReference>
<evidence type="ECO:0000313" key="8">
    <source>
        <dbReference type="EMBL" id="CAF3701216.1"/>
    </source>
</evidence>
<dbReference type="Proteomes" id="UP000663881">
    <property type="component" value="Unassembled WGS sequence"/>
</dbReference>
<dbReference type="Proteomes" id="UP000663832">
    <property type="component" value="Unassembled WGS sequence"/>
</dbReference>
<evidence type="ECO:0000313" key="12">
    <source>
        <dbReference type="Proteomes" id="UP000663877"/>
    </source>
</evidence>
<dbReference type="EMBL" id="CAJNOI010001426">
    <property type="protein sequence ID" value="CAF1412681.1"/>
    <property type="molecule type" value="Genomic_DNA"/>
</dbReference>
<dbReference type="EMBL" id="CAJNOM010001751">
    <property type="protein sequence ID" value="CAF1618056.1"/>
    <property type="molecule type" value="Genomic_DNA"/>
</dbReference>
<dbReference type="EMBL" id="CAJNON010000475">
    <property type="protein sequence ID" value="CAF1280961.1"/>
    <property type="molecule type" value="Genomic_DNA"/>
</dbReference>
<dbReference type="EMBL" id="CAJNOG010001189">
    <property type="protein sequence ID" value="CAF1418951.1"/>
    <property type="molecule type" value="Genomic_DNA"/>
</dbReference>
<name>A0A815LV08_9BILA</name>
<dbReference type="OrthoDB" id="9979796at2759"/>
<dbReference type="EMBL" id="CAJOBB010003258">
    <property type="protein sequence ID" value="CAF4030341.1"/>
    <property type="molecule type" value="Genomic_DNA"/>
</dbReference>
<evidence type="ECO:0000313" key="9">
    <source>
        <dbReference type="EMBL" id="CAF3756871.1"/>
    </source>
</evidence>
<dbReference type="EMBL" id="CAJNOM010000582">
    <property type="protein sequence ID" value="CAF1510184.1"/>
    <property type="molecule type" value="Genomic_DNA"/>
</dbReference>
<sequence>MQDDFDQYEQDDKRRAVMGRLAFENFAVPEDVVFSDNELQVPVESTKQRRFCCMNPLSGRKRSVRDLTRKQLEKKQI</sequence>
<evidence type="ECO:0000313" key="6">
    <source>
        <dbReference type="EMBL" id="CAF1510184.1"/>
    </source>
</evidence>
<evidence type="ECO:0000313" key="5">
    <source>
        <dbReference type="EMBL" id="CAF1452026.1"/>
    </source>
</evidence>